<dbReference type="Proteomes" id="UP000053660">
    <property type="component" value="Unassembled WGS sequence"/>
</dbReference>
<dbReference type="OrthoDB" id="5872236at2759"/>
<name>A0A0B1T1I9_OESDE</name>
<protein>
    <submittedName>
        <fullName evidence="1">F0F1 ATP synthase subunit B' domain protein</fullName>
    </submittedName>
</protein>
<dbReference type="EMBL" id="KN554459">
    <property type="protein sequence ID" value="KHJ89270.1"/>
    <property type="molecule type" value="Genomic_DNA"/>
</dbReference>
<keyword evidence="2" id="KW-1185">Reference proteome</keyword>
<evidence type="ECO:0000313" key="1">
    <source>
        <dbReference type="EMBL" id="KHJ89270.1"/>
    </source>
</evidence>
<reference evidence="1 2" key="1">
    <citation type="submission" date="2014-03" db="EMBL/GenBank/DDBJ databases">
        <title>Draft genome of the hookworm Oesophagostomum dentatum.</title>
        <authorList>
            <person name="Mitreva M."/>
        </authorList>
    </citation>
    <scope>NUCLEOTIDE SEQUENCE [LARGE SCALE GENOMIC DNA]</scope>
    <source>
        <strain evidence="1 2">OD-Hann</strain>
    </source>
</reference>
<dbReference type="AlphaFoldDB" id="A0A0B1T1I9"/>
<proteinExistence type="predicted"/>
<gene>
    <name evidence="1" type="ORF">OESDEN_10907</name>
</gene>
<sequence>MAYIDGSSQDKLFTSAELMSSDTAKNSKEEEQELLSDASSLHAQMLKFSEDLNALIMRRKEADAECSRLAGS</sequence>
<accession>A0A0B1T1I9</accession>
<evidence type="ECO:0000313" key="2">
    <source>
        <dbReference type="Proteomes" id="UP000053660"/>
    </source>
</evidence>
<organism evidence="1 2">
    <name type="scientific">Oesophagostomum dentatum</name>
    <name type="common">Nodular worm</name>
    <dbReference type="NCBI Taxonomy" id="61180"/>
    <lineage>
        <taxon>Eukaryota</taxon>
        <taxon>Metazoa</taxon>
        <taxon>Ecdysozoa</taxon>
        <taxon>Nematoda</taxon>
        <taxon>Chromadorea</taxon>
        <taxon>Rhabditida</taxon>
        <taxon>Rhabditina</taxon>
        <taxon>Rhabditomorpha</taxon>
        <taxon>Strongyloidea</taxon>
        <taxon>Strongylidae</taxon>
        <taxon>Oesophagostomum</taxon>
    </lineage>
</organism>